<evidence type="ECO:0000313" key="3">
    <source>
        <dbReference type="Proteomes" id="UP000001357"/>
    </source>
</evidence>
<organism evidence="2 3">
    <name type="scientific">Monosiga brevicollis</name>
    <name type="common">Choanoflagellate</name>
    <dbReference type="NCBI Taxonomy" id="81824"/>
    <lineage>
        <taxon>Eukaryota</taxon>
        <taxon>Choanoflagellata</taxon>
        <taxon>Craspedida</taxon>
        <taxon>Salpingoecidae</taxon>
        <taxon>Monosiga</taxon>
    </lineage>
</organism>
<feature type="repeat" description="ANK" evidence="1">
    <location>
        <begin position="51"/>
        <end position="83"/>
    </location>
</feature>
<evidence type="ECO:0008006" key="4">
    <source>
        <dbReference type="Google" id="ProtNLM"/>
    </source>
</evidence>
<dbReference type="SUPFAM" id="SSF48403">
    <property type="entry name" value="Ankyrin repeat"/>
    <property type="match status" value="1"/>
</dbReference>
<reference evidence="2 3" key="1">
    <citation type="journal article" date="2008" name="Nature">
        <title>The genome of the choanoflagellate Monosiga brevicollis and the origin of metazoans.</title>
        <authorList>
            <consortium name="JGI Sequencing"/>
            <person name="King N."/>
            <person name="Westbrook M.J."/>
            <person name="Young S.L."/>
            <person name="Kuo A."/>
            <person name="Abedin M."/>
            <person name="Chapman J."/>
            <person name="Fairclough S."/>
            <person name="Hellsten U."/>
            <person name="Isogai Y."/>
            <person name="Letunic I."/>
            <person name="Marr M."/>
            <person name="Pincus D."/>
            <person name="Putnam N."/>
            <person name="Rokas A."/>
            <person name="Wright K.J."/>
            <person name="Zuzow R."/>
            <person name="Dirks W."/>
            <person name="Good M."/>
            <person name="Goodstein D."/>
            <person name="Lemons D."/>
            <person name="Li W."/>
            <person name="Lyons J.B."/>
            <person name="Morris A."/>
            <person name="Nichols S."/>
            <person name="Richter D.J."/>
            <person name="Salamov A."/>
            <person name="Bork P."/>
            <person name="Lim W.A."/>
            <person name="Manning G."/>
            <person name="Miller W.T."/>
            <person name="McGinnis W."/>
            <person name="Shapiro H."/>
            <person name="Tjian R."/>
            <person name="Grigoriev I.V."/>
            <person name="Rokhsar D."/>
        </authorList>
    </citation>
    <scope>NUCLEOTIDE SEQUENCE [LARGE SCALE GENOMIC DNA]</scope>
    <source>
        <strain evidence="3">MX1 / ATCC 50154</strain>
    </source>
</reference>
<accession>A9UUH5</accession>
<dbReference type="AlphaFoldDB" id="A9UUH5"/>
<dbReference type="Proteomes" id="UP000001357">
    <property type="component" value="Unassembled WGS sequence"/>
</dbReference>
<dbReference type="Pfam" id="PF13857">
    <property type="entry name" value="Ank_5"/>
    <property type="match status" value="1"/>
</dbReference>
<dbReference type="EMBL" id="CH991546">
    <property type="protein sequence ID" value="EDQ91098.1"/>
    <property type="molecule type" value="Genomic_DNA"/>
</dbReference>
<evidence type="ECO:0000313" key="2">
    <source>
        <dbReference type="EMBL" id="EDQ91098.1"/>
    </source>
</evidence>
<gene>
    <name evidence="2" type="ORF">MONBRDRAFT_24027</name>
</gene>
<dbReference type="InterPro" id="IPR036770">
    <property type="entry name" value="Ankyrin_rpt-contain_sf"/>
</dbReference>
<dbReference type="STRING" id="81824.A9UUH5"/>
<dbReference type="PROSITE" id="PS50088">
    <property type="entry name" value="ANK_REPEAT"/>
    <property type="match status" value="1"/>
</dbReference>
<dbReference type="InterPro" id="IPR002110">
    <property type="entry name" value="Ankyrin_rpt"/>
</dbReference>
<name>A9UUH5_MONBE</name>
<sequence length="142" mass="15729">MSQQCKRIMFHKPRDSAREGGERNVIREEQQRILSWFMSAGADVNASLPSNEYTPLMFAVMRVNNPCLKILLDAGAAPFVRNNRGRTAHDLAAIIGQPTTVLNALPHLAPPALTVWRHIGHTEAIDLLRQVIAQKGLAELSV</sequence>
<proteinExistence type="predicted"/>
<dbReference type="GeneID" id="5889446"/>
<dbReference type="InParanoid" id="A9UUH5"/>
<evidence type="ECO:0000256" key="1">
    <source>
        <dbReference type="PROSITE-ProRule" id="PRU00023"/>
    </source>
</evidence>
<protein>
    <recommendedName>
        <fullName evidence="4">Ankyrin repeat domain-containing protein</fullName>
    </recommendedName>
</protein>
<keyword evidence="3" id="KW-1185">Reference proteome</keyword>
<keyword evidence="1" id="KW-0040">ANK repeat</keyword>
<dbReference type="KEGG" id="mbr:MONBRDRAFT_24027"/>
<dbReference type="Gene3D" id="1.25.40.20">
    <property type="entry name" value="Ankyrin repeat-containing domain"/>
    <property type="match status" value="1"/>
</dbReference>
<dbReference type="RefSeq" id="XP_001744395.1">
    <property type="nucleotide sequence ID" value="XM_001744343.1"/>
</dbReference>